<evidence type="ECO:0008006" key="4">
    <source>
        <dbReference type="Google" id="ProtNLM"/>
    </source>
</evidence>
<evidence type="ECO:0000256" key="1">
    <source>
        <dbReference type="SAM" id="MobiDB-lite"/>
    </source>
</evidence>
<evidence type="ECO:0000313" key="3">
    <source>
        <dbReference type="Proteomes" id="UP000800036"/>
    </source>
</evidence>
<feature type="region of interest" description="Disordered" evidence="1">
    <location>
        <begin position="1"/>
        <end position="24"/>
    </location>
</feature>
<keyword evidence="3" id="KW-1185">Reference proteome</keyword>
<name>A0A6A5V677_9PLEO</name>
<proteinExistence type="predicted"/>
<evidence type="ECO:0000313" key="2">
    <source>
        <dbReference type="EMBL" id="KAF1972160.1"/>
    </source>
</evidence>
<dbReference type="InterPro" id="IPR036397">
    <property type="entry name" value="RNaseH_sf"/>
</dbReference>
<accession>A0A6A5V677</accession>
<reference evidence="2" key="1">
    <citation type="journal article" date="2020" name="Stud. Mycol.">
        <title>101 Dothideomycetes genomes: a test case for predicting lifestyles and emergence of pathogens.</title>
        <authorList>
            <person name="Haridas S."/>
            <person name="Albert R."/>
            <person name="Binder M."/>
            <person name="Bloem J."/>
            <person name="Labutti K."/>
            <person name="Salamov A."/>
            <person name="Andreopoulos B."/>
            <person name="Baker S."/>
            <person name="Barry K."/>
            <person name="Bills G."/>
            <person name="Bluhm B."/>
            <person name="Cannon C."/>
            <person name="Castanera R."/>
            <person name="Culley D."/>
            <person name="Daum C."/>
            <person name="Ezra D."/>
            <person name="Gonzalez J."/>
            <person name="Henrissat B."/>
            <person name="Kuo A."/>
            <person name="Liang C."/>
            <person name="Lipzen A."/>
            <person name="Lutzoni F."/>
            <person name="Magnuson J."/>
            <person name="Mondo S."/>
            <person name="Nolan M."/>
            <person name="Ohm R."/>
            <person name="Pangilinan J."/>
            <person name="Park H.-J."/>
            <person name="Ramirez L."/>
            <person name="Alfaro M."/>
            <person name="Sun H."/>
            <person name="Tritt A."/>
            <person name="Yoshinaga Y."/>
            <person name="Zwiers L.-H."/>
            <person name="Turgeon B."/>
            <person name="Goodwin S."/>
            <person name="Spatafora J."/>
            <person name="Crous P."/>
            <person name="Grigoriev I."/>
        </authorList>
    </citation>
    <scope>NUCLEOTIDE SEQUENCE</scope>
    <source>
        <strain evidence="2">CBS 107.79</strain>
    </source>
</reference>
<protein>
    <recommendedName>
        <fullName evidence="4">Transposase Tc1-like domain-containing protein</fullName>
    </recommendedName>
</protein>
<sequence length="315" mass="36698">MPQTNRRKPFPYKARKSRVNKTEREEMAPLKRAFAVGAAVLGGASQISVAKELEIDQGNLSRLISRLKSRSEALKLPLWDPSLYENDIGRGRPELLDQSQKDLIIKIVTSDREHREKEAWQAIADGYFEERGLPKMSITTFQNVMYEAGYSRKAQGFKPTLTDDQHKERYEWALAHNSDKDEYGDGKGFNYRRVVYTDETPARVGEQRGMKRAWCKADEVYHKDVKRPKIQANYCTLQFYGSFTYDYKGPTHIYEKETPEQKREAQKALEAENQENRRQREELVPLARRALRSMGDSEVNSKKHSWTKKTRAQER</sequence>
<dbReference type="OrthoDB" id="3792558at2759"/>
<feature type="region of interest" description="Disordered" evidence="1">
    <location>
        <begin position="257"/>
        <end position="315"/>
    </location>
</feature>
<feature type="compositionally biased region" description="Basic residues" evidence="1">
    <location>
        <begin position="1"/>
        <end position="19"/>
    </location>
</feature>
<dbReference type="Gene3D" id="3.30.420.10">
    <property type="entry name" value="Ribonuclease H-like superfamily/Ribonuclease H"/>
    <property type="match status" value="1"/>
</dbReference>
<dbReference type="GO" id="GO:0003676">
    <property type="term" value="F:nucleic acid binding"/>
    <property type="evidence" value="ECO:0007669"/>
    <property type="project" value="InterPro"/>
</dbReference>
<dbReference type="EMBL" id="ML976689">
    <property type="protein sequence ID" value="KAF1972160.1"/>
    <property type="molecule type" value="Genomic_DNA"/>
</dbReference>
<organism evidence="2 3">
    <name type="scientific">Bimuria novae-zelandiae CBS 107.79</name>
    <dbReference type="NCBI Taxonomy" id="1447943"/>
    <lineage>
        <taxon>Eukaryota</taxon>
        <taxon>Fungi</taxon>
        <taxon>Dikarya</taxon>
        <taxon>Ascomycota</taxon>
        <taxon>Pezizomycotina</taxon>
        <taxon>Dothideomycetes</taxon>
        <taxon>Pleosporomycetidae</taxon>
        <taxon>Pleosporales</taxon>
        <taxon>Massarineae</taxon>
        <taxon>Didymosphaeriaceae</taxon>
        <taxon>Bimuria</taxon>
    </lineage>
</organism>
<dbReference type="AlphaFoldDB" id="A0A6A5V677"/>
<feature type="compositionally biased region" description="Basic residues" evidence="1">
    <location>
        <begin position="302"/>
        <end position="315"/>
    </location>
</feature>
<dbReference type="Proteomes" id="UP000800036">
    <property type="component" value="Unassembled WGS sequence"/>
</dbReference>
<gene>
    <name evidence="2" type="ORF">BU23DRAFT_508906</name>
</gene>
<feature type="compositionally biased region" description="Basic and acidic residues" evidence="1">
    <location>
        <begin position="257"/>
        <end position="283"/>
    </location>
</feature>